<evidence type="ECO:0000313" key="10">
    <source>
        <dbReference type="Proteomes" id="UP000239735"/>
    </source>
</evidence>
<comment type="subcellular location">
    <subcellularLocation>
        <location evidence="1">Cell membrane</location>
        <topology evidence="1">Single-pass membrane protein</topology>
    </subcellularLocation>
    <subcellularLocation>
        <location evidence="7">Cell membrane</location>
        <topology evidence="7">Single-pass type II membrane protein</topology>
    </subcellularLocation>
</comment>
<evidence type="ECO:0000256" key="3">
    <source>
        <dbReference type="ARBA" id="ARBA00022475"/>
    </source>
</evidence>
<evidence type="ECO:0000256" key="8">
    <source>
        <dbReference type="SAM" id="Phobius"/>
    </source>
</evidence>
<evidence type="ECO:0000256" key="7">
    <source>
        <dbReference type="RuleBase" id="RU003879"/>
    </source>
</evidence>
<dbReference type="PANTHER" id="PTHR30558:SF7">
    <property type="entry name" value="TOL-PAL SYSTEM PROTEIN TOLR"/>
    <property type="match status" value="1"/>
</dbReference>
<keyword evidence="7" id="KW-0653">Protein transport</keyword>
<organism evidence="9 10">
    <name type="scientific">Candidatus Sulfuritelmatomonas gaucii</name>
    <dbReference type="NCBI Taxonomy" id="2043161"/>
    <lineage>
        <taxon>Bacteria</taxon>
        <taxon>Pseudomonadati</taxon>
        <taxon>Acidobacteriota</taxon>
        <taxon>Terriglobia</taxon>
        <taxon>Terriglobales</taxon>
        <taxon>Acidobacteriaceae</taxon>
        <taxon>Candidatus Sulfuritelmatomonas</taxon>
    </lineage>
</organism>
<keyword evidence="6 8" id="KW-0472">Membrane</keyword>
<dbReference type="Proteomes" id="UP000239735">
    <property type="component" value="Unassembled WGS sequence"/>
</dbReference>
<proteinExistence type="inferred from homology"/>
<reference evidence="10" key="1">
    <citation type="submission" date="2018-02" db="EMBL/GenBank/DDBJ databases">
        <authorList>
            <person name="Hausmann B."/>
        </authorList>
    </citation>
    <scope>NUCLEOTIDE SEQUENCE [LARGE SCALE GENOMIC DNA]</scope>
    <source>
        <strain evidence="10">Peat soil MAG SbA5</strain>
    </source>
</reference>
<dbReference type="AlphaFoldDB" id="A0A2N9LCQ5"/>
<dbReference type="Pfam" id="PF02472">
    <property type="entry name" value="ExbD"/>
    <property type="match status" value="1"/>
</dbReference>
<evidence type="ECO:0000256" key="2">
    <source>
        <dbReference type="ARBA" id="ARBA00005811"/>
    </source>
</evidence>
<dbReference type="EMBL" id="OKRB01000086">
    <property type="protein sequence ID" value="SPE20834.1"/>
    <property type="molecule type" value="Genomic_DNA"/>
</dbReference>
<evidence type="ECO:0000256" key="6">
    <source>
        <dbReference type="ARBA" id="ARBA00023136"/>
    </source>
</evidence>
<evidence type="ECO:0000256" key="4">
    <source>
        <dbReference type="ARBA" id="ARBA00022692"/>
    </source>
</evidence>
<dbReference type="PANTHER" id="PTHR30558">
    <property type="entry name" value="EXBD MEMBRANE COMPONENT OF PMF-DRIVEN MACROMOLECULE IMPORT SYSTEM"/>
    <property type="match status" value="1"/>
</dbReference>
<name>A0A2N9LCQ5_9BACT</name>
<sequence length="141" mass="15370">MAFENDHASGQLWGDINVTPMIDVLLVLLVIFMVIAPVMPHGLEAALPQRSMNPNVKPENPIVVQIISARDGFVSYKINQESVSIEELGSRLSSIFSVRAERVMFVKADDHLSFATIARVVDIGKGAGANQIGLLTSRDKL</sequence>
<evidence type="ECO:0000313" key="9">
    <source>
        <dbReference type="EMBL" id="SPE20834.1"/>
    </source>
</evidence>
<dbReference type="InterPro" id="IPR003400">
    <property type="entry name" value="ExbD"/>
</dbReference>
<evidence type="ECO:0000256" key="1">
    <source>
        <dbReference type="ARBA" id="ARBA00004162"/>
    </source>
</evidence>
<dbReference type="GO" id="GO:0022857">
    <property type="term" value="F:transmembrane transporter activity"/>
    <property type="evidence" value="ECO:0007669"/>
    <property type="project" value="InterPro"/>
</dbReference>
<dbReference type="Gene3D" id="3.30.420.270">
    <property type="match status" value="1"/>
</dbReference>
<gene>
    <name evidence="9" type="ORF">SBA5_30039</name>
</gene>
<dbReference type="GO" id="GO:0005886">
    <property type="term" value="C:plasma membrane"/>
    <property type="evidence" value="ECO:0007669"/>
    <property type="project" value="UniProtKB-SubCell"/>
</dbReference>
<keyword evidence="4 7" id="KW-0812">Transmembrane</keyword>
<accession>A0A2N9LCQ5</accession>
<keyword evidence="7" id="KW-0813">Transport</keyword>
<dbReference type="GO" id="GO:0015031">
    <property type="term" value="P:protein transport"/>
    <property type="evidence" value="ECO:0007669"/>
    <property type="project" value="UniProtKB-KW"/>
</dbReference>
<dbReference type="OrthoDB" id="120878at2"/>
<evidence type="ECO:0000256" key="5">
    <source>
        <dbReference type="ARBA" id="ARBA00022989"/>
    </source>
</evidence>
<comment type="similarity">
    <text evidence="2 7">Belongs to the ExbD/TolR family.</text>
</comment>
<keyword evidence="3" id="KW-1003">Cell membrane</keyword>
<protein>
    <submittedName>
        <fullName evidence="9">Biopolymer transport protein, ExbD/TolR family</fullName>
    </submittedName>
</protein>
<feature type="transmembrane region" description="Helical" evidence="8">
    <location>
        <begin position="20"/>
        <end position="43"/>
    </location>
</feature>
<keyword evidence="5 8" id="KW-1133">Transmembrane helix</keyword>